<dbReference type="AlphaFoldDB" id="A0A0G1IT71"/>
<evidence type="ECO:0000313" key="1">
    <source>
        <dbReference type="EMBL" id="KKT35012.1"/>
    </source>
</evidence>
<proteinExistence type="predicted"/>
<name>A0A0G1IT71_9BACT</name>
<evidence type="ECO:0000313" key="2">
    <source>
        <dbReference type="Proteomes" id="UP000034617"/>
    </source>
</evidence>
<reference evidence="1 2" key="1">
    <citation type="journal article" date="2015" name="Nature">
        <title>rRNA introns, odd ribosomes, and small enigmatic genomes across a large radiation of phyla.</title>
        <authorList>
            <person name="Brown C.T."/>
            <person name="Hug L.A."/>
            <person name="Thomas B.C."/>
            <person name="Sharon I."/>
            <person name="Castelle C.J."/>
            <person name="Singh A."/>
            <person name="Wilkins M.J."/>
            <person name="Williams K.H."/>
            <person name="Banfield J.F."/>
        </authorList>
    </citation>
    <scope>NUCLEOTIDE SEQUENCE [LARGE SCALE GENOMIC DNA]</scope>
</reference>
<protein>
    <submittedName>
        <fullName evidence="1">Uncharacterized protein</fullName>
    </submittedName>
</protein>
<sequence>MTALEAEGKYEVAPSSSIRFYLIMLRLTEDVIGDNLKKPDRLREKGFVPKGFQRDWEKDVKIGGRPMTVVINYSPGTNRPVQDPDISGPAGGTVTDWYADVFLAAGGEPDDGIVLSAKTALTGVLGELFRVTPGKVIEYRLSKKTSV</sequence>
<comment type="caution">
    <text evidence="1">The sequence shown here is derived from an EMBL/GenBank/DDBJ whole genome shotgun (WGS) entry which is preliminary data.</text>
</comment>
<dbReference type="EMBL" id="LCHM01000061">
    <property type="protein sequence ID" value="KKT35012.1"/>
    <property type="molecule type" value="Genomic_DNA"/>
</dbReference>
<gene>
    <name evidence="1" type="ORF">UW22_C0061G0006</name>
</gene>
<dbReference type="Proteomes" id="UP000034617">
    <property type="component" value="Unassembled WGS sequence"/>
</dbReference>
<organism evidence="1 2">
    <name type="scientific">Candidatus Gottesmanbacteria bacterium GW2011_GWB1_44_11c</name>
    <dbReference type="NCBI Taxonomy" id="1618447"/>
    <lineage>
        <taxon>Bacteria</taxon>
        <taxon>Candidatus Gottesmaniibacteriota</taxon>
    </lineage>
</organism>
<accession>A0A0G1IT71</accession>